<feature type="compositionally biased region" description="Polar residues" evidence="7">
    <location>
        <begin position="183"/>
        <end position="192"/>
    </location>
</feature>
<dbReference type="GO" id="GO:0034454">
    <property type="term" value="P:microtubule anchoring at centrosome"/>
    <property type="evidence" value="ECO:0007669"/>
    <property type="project" value="TreeGrafter"/>
</dbReference>
<evidence type="ECO:0000313" key="9">
    <source>
        <dbReference type="Proteomes" id="UP000515158"/>
    </source>
</evidence>
<dbReference type="GO" id="GO:0005509">
    <property type="term" value="F:calcium ion binding"/>
    <property type="evidence" value="ECO:0007669"/>
    <property type="project" value="InterPro"/>
</dbReference>
<dbReference type="CDD" id="cd00051">
    <property type="entry name" value="EFh"/>
    <property type="match status" value="1"/>
</dbReference>
<organism evidence="11">
    <name type="scientific">Thrips palmi</name>
    <name type="common">Melon thrips</name>
    <dbReference type="NCBI Taxonomy" id="161013"/>
    <lineage>
        <taxon>Eukaryota</taxon>
        <taxon>Metazoa</taxon>
        <taxon>Ecdysozoa</taxon>
        <taxon>Arthropoda</taxon>
        <taxon>Hexapoda</taxon>
        <taxon>Insecta</taxon>
        <taxon>Pterygota</taxon>
        <taxon>Neoptera</taxon>
        <taxon>Paraneoptera</taxon>
        <taxon>Thysanoptera</taxon>
        <taxon>Terebrantia</taxon>
        <taxon>Thripoidea</taxon>
        <taxon>Thripidae</taxon>
        <taxon>Thrips</taxon>
    </lineage>
</organism>
<keyword evidence="5" id="KW-0206">Cytoskeleton</keyword>
<dbReference type="Gene3D" id="1.10.238.10">
    <property type="entry name" value="EF-hand"/>
    <property type="match status" value="2"/>
</dbReference>
<protein>
    <submittedName>
        <fullName evidence="10 11">Ninein-like protein</fullName>
    </submittedName>
</protein>
<dbReference type="InterPro" id="IPR011992">
    <property type="entry name" value="EF-hand-dom_pair"/>
</dbReference>
<keyword evidence="2" id="KW-0963">Cytoplasm</keyword>
<dbReference type="GeneID" id="117653686"/>
<dbReference type="GO" id="GO:0005813">
    <property type="term" value="C:centrosome"/>
    <property type="evidence" value="ECO:0007669"/>
    <property type="project" value="UniProtKB-SubCell"/>
</dbReference>
<evidence type="ECO:0000256" key="4">
    <source>
        <dbReference type="ARBA" id="ARBA00022837"/>
    </source>
</evidence>
<dbReference type="InterPro" id="IPR002048">
    <property type="entry name" value="EF_hand_dom"/>
</dbReference>
<accession>A0A6P9ADL1</accession>
<proteinExistence type="predicted"/>
<feature type="coiled-coil region" evidence="6">
    <location>
        <begin position="403"/>
        <end position="430"/>
    </location>
</feature>
<feature type="compositionally biased region" description="Basic and acidic residues" evidence="7">
    <location>
        <begin position="87"/>
        <end position="109"/>
    </location>
</feature>
<dbReference type="Proteomes" id="UP000515158">
    <property type="component" value="Unplaced"/>
</dbReference>
<evidence type="ECO:0000256" key="1">
    <source>
        <dbReference type="ARBA" id="ARBA00004300"/>
    </source>
</evidence>
<evidence type="ECO:0000259" key="8">
    <source>
        <dbReference type="PROSITE" id="PS50222"/>
    </source>
</evidence>
<feature type="region of interest" description="Disordered" evidence="7">
    <location>
        <begin position="595"/>
        <end position="635"/>
    </location>
</feature>
<feature type="region of interest" description="Disordered" evidence="7">
    <location>
        <begin position="173"/>
        <end position="192"/>
    </location>
</feature>
<keyword evidence="3" id="KW-0597">Phosphoprotein</keyword>
<feature type="compositionally biased region" description="Low complexity" evidence="7">
    <location>
        <begin position="1128"/>
        <end position="1142"/>
    </location>
</feature>
<comment type="subcellular location">
    <subcellularLocation>
        <location evidence="1">Cytoplasm</location>
        <location evidence="1">Cytoskeleton</location>
        <location evidence="1">Microtubule organizing center</location>
        <location evidence="1">Centrosome</location>
    </subcellularLocation>
</comment>
<feature type="domain" description="EF-hand" evidence="8">
    <location>
        <begin position="239"/>
        <end position="274"/>
    </location>
</feature>
<feature type="coiled-coil region" evidence="6">
    <location>
        <begin position="461"/>
        <end position="594"/>
    </location>
</feature>
<dbReference type="SUPFAM" id="SSF47473">
    <property type="entry name" value="EF-hand"/>
    <property type="match status" value="1"/>
</dbReference>
<evidence type="ECO:0000256" key="3">
    <source>
        <dbReference type="ARBA" id="ARBA00022553"/>
    </source>
</evidence>
<evidence type="ECO:0000256" key="7">
    <source>
        <dbReference type="SAM" id="MobiDB-lite"/>
    </source>
</evidence>
<evidence type="ECO:0000313" key="11">
    <source>
        <dbReference type="RefSeq" id="XP_034255424.1"/>
    </source>
</evidence>
<feature type="coiled-coil region" evidence="6">
    <location>
        <begin position="1020"/>
        <end position="1072"/>
    </location>
</feature>
<dbReference type="KEGG" id="tpal:117653686"/>
<feature type="compositionally biased region" description="Basic residues" evidence="7">
    <location>
        <begin position="1150"/>
        <end position="1164"/>
    </location>
</feature>
<dbReference type="CTD" id="124619211"/>
<evidence type="ECO:0000256" key="2">
    <source>
        <dbReference type="ARBA" id="ARBA00022490"/>
    </source>
</evidence>
<dbReference type="SMART" id="SM00054">
    <property type="entry name" value="EFh"/>
    <property type="match status" value="2"/>
</dbReference>
<dbReference type="Pfam" id="PF13499">
    <property type="entry name" value="EF-hand_7"/>
    <property type="match status" value="1"/>
</dbReference>
<dbReference type="OrthoDB" id="5799458at2759"/>
<sequence>MDMSEADPYEHQLRALFESFDSDNLGSLNHRGLQQLCEQLPLDQSQSADLISALLPDDLSRISFTQFWSGLLTLLGGERSSPAVHGTSEKVNDKETPTEREESPEREVSPKLVLGQKKYGRRSRPESSELEFDPLESDPLRAANAEKNNSTATTSTEDEGEDQDIVSNVKKRRTAENLANYPKDSQSASLHGFSSTNLQGSLSQAEDCLKVAWQQYGKNGFVSQLELGQVCQCIGIEKFSSEALQQLFEQLDSDRDGKVSLDDFLLLFRSGMPCTTMTQSSPQGTWVLGSSSLSGGASLSLTELNGAGMASADAITEMWESVGVSNPSLLLRDLNLDDSLRSLNVASVACAIEEEVARQGKSNAVSDDSALPLNQGSGLFANNLLLAALTLRQAEVRWIRSSLEQMSCERDKLRNDLAEANFRASLLAQEIDDHHSKLEKVSQNQFKLLEQKHSEVIRDLTARFSLEREQLAQQINRLEHKVTVLQQSESRLSSEAASLRQENEALDQESRSLAERVAECEEAKLQMGKELQEIEHLQQRLNELQANQDEDRVEHLCEQISKLRSENSSLRDRNDELTVELESLTTRLSNVRVRRQAPTPVDGNLSGGTKRRGNSPLAVAPADDSGDEESPRVGKVRRFSQKVEISLDNVHIEGLQIHPLAPSEPGIEADLDLDGPGNHFGSAIDNLPGNIHLETDQWLNLKSESSSLAGSQDDLIHLAKGADEVHIVRLQARIKELERALHLQTSSSVGSLGTKHSDLQTLKEIEADSLLYLRHEETPTTSLKVHTPTCDEGLSQFQATASLPGVEAPSVDNPAVEQLQQHCRVLETQLDNVKVEIVKILSEKRACSEENCVLKKRVFDLSNQLPAAGCETHPSAAGLSEVDLSSSCTVTEVHSSFDESHKSTKVDQCVGTNNEDVSYCTGLMEECSKNAALLQVKELEITTLRSRCSDLEKSLSMMRDEYERCEDYWAGKLDEERQLAEQEQQITDEKFSELMSKIREYEDLFADDHMRRTNKSMDGRLETIEEQDGLEKQVTLLEEELEEVRCQGETKLVEKEIELQKLRDQLHQLQLCHLPQTVCSSEIAVQVSDLETRSWGSDRTFIVKPRVVEKDAPVMSVLNGNTTDNVLSSTASSLSSSDSSGCSEEDARRNRNHQPHGRHRRMRHHPPYIALNCLNPEDELQAVGLRLREQEQTCVRLQRALRGQQQQTQALLQHTWDRHKQEMADIQFLLQCTQDKLEQQGDICRDQMSRLTKSDVLVKELYVENAHLLASIQSLEERCLLLLQQKAMIGSGENCSSV</sequence>
<dbReference type="PANTHER" id="PTHR18905">
    <property type="entry name" value="NINEIN"/>
    <property type="match status" value="1"/>
</dbReference>
<dbReference type="InterPro" id="IPR018247">
    <property type="entry name" value="EF_Hand_1_Ca_BS"/>
</dbReference>
<keyword evidence="4" id="KW-0106">Calcium</keyword>
<dbReference type="PROSITE" id="PS50222">
    <property type="entry name" value="EF_HAND_2"/>
    <property type="match status" value="1"/>
</dbReference>
<dbReference type="RefSeq" id="XP_034255424.1">
    <property type="nucleotide sequence ID" value="XM_034399533.1"/>
</dbReference>
<dbReference type="PANTHER" id="PTHR18905:SF13">
    <property type="entry name" value="NON-CENTROSOMAL MICROTUBULE ARRAY"/>
    <property type="match status" value="1"/>
</dbReference>
<keyword evidence="9" id="KW-1185">Reference proteome</keyword>
<reference evidence="10 11" key="1">
    <citation type="submission" date="2025-04" db="UniProtKB">
        <authorList>
            <consortium name="RefSeq"/>
        </authorList>
    </citation>
    <scope>IDENTIFICATION</scope>
    <source>
        <tissue evidence="10 11">Total insect</tissue>
    </source>
</reference>
<evidence type="ECO:0000256" key="6">
    <source>
        <dbReference type="SAM" id="Coils"/>
    </source>
</evidence>
<feature type="compositionally biased region" description="Polar residues" evidence="7">
    <location>
        <begin position="146"/>
        <end position="155"/>
    </location>
</feature>
<evidence type="ECO:0000256" key="5">
    <source>
        <dbReference type="ARBA" id="ARBA00023212"/>
    </source>
</evidence>
<gene>
    <name evidence="10 11" type="primary">LOC117653686</name>
</gene>
<dbReference type="PROSITE" id="PS00018">
    <property type="entry name" value="EF_HAND_1"/>
    <property type="match status" value="1"/>
</dbReference>
<feature type="region of interest" description="Disordered" evidence="7">
    <location>
        <begin position="1118"/>
        <end position="1164"/>
    </location>
</feature>
<dbReference type="RefSeq" id="XP_034255415.1">
    <property type="nucleotide sequence ID" value="XM_034399524.1"/>
</dbReference>
<evidence type="ECO:0000313" key="10">
    <source>
        <dbReference type="RefSeq" id="XP_034255415.1"/>
    </source>
</evidence>
<feature type="compositionally biased region" description="Polar residues" evidence="7">
    <location>
        <begin position="1118"/>
        <end position="1127"/>
    </location>
</feature>
<feature type="region of interest" description="Disordered" evidence="7">
    <location>
        <begin position="78"/>
        <end position="167"/>
    </location>
</feature>
<keyword evidence="6" id="KW-0175">Coiled coil</keyword>
<name>A0A6P9ADL1_THRPL</name>